<comment type="pathway">
    <text evidence="1 10">Lipid metabolism; fatty acid biosynthesis.</text>
</comment>
<keyword evidence="5 10" id="KW-0560">Oxidoreductase</keyword>
<dbReference type="InterPro" id="IPR002347">
    <property type="entry name" value="SDR_fam"/>
</dbReference>
<dbReference type="Pfam" id="PF13561">
    <property type="entry name" value="adh_short_C2"/>
    <property type="match status" value="1"/>
</dbReference>
<evidence type="ECO:0000256" key="8">
    <source>
        <dbReference type="PIRSR" id="PIRSR611284-1"/>
    </source>
</evidence>
<proteinExistence type="inferred from homology"/>
<dbReference type="RefSeq" id="WP_017751435.1">
    <property type="nucleotide sequence ID" value="NZ_CBXI010000037.1"/>
</dbReference>
<evidence type="ECO:0000256" key="3">
    <source>
        <dbReference type="ARBA" id="ARBA00012948"/>
    </source>
</evidence>
<evidence type="ECO:0000256" key="7">
    <source>
        <dbReference type="ARBA" id="ARBA00048508"/>
    </source>
</evidence>
<dbReference type="Proteomes" id="UP000019482">
    <property type="component" value="Unassembled WGS sequence"/>
</dbReference>
<evidence type="ECO:0000256" key="2">
    <source>
        <dbReference type="ARBA" id="ARBA00006484"/>
    </source>
</evidence>
<keyword evidence="10" id="KW-0275">Fatty acid biosynthesis</keyword>
<dbReference type="CDD" id="cd05333">
    <property type="entry name" value="BKR_SDR_c"/>
    <property type="match status" value="1"/>
</dbReference>
<gene>
    <name evidence="12" type="ORF">CTDIVETGP_2037</name>
</gene>
<dbReference type="OrthoDB" id="9803333at2"/>
<comment type="function">
    <text evidence="10">Catalyzes the NADPH-dependent reduction of beta-ketoacyl-ACP substrates to beta-hydroxyacyl-ACP products, the first reductive step in the elongation cycle of fatty acid biosynthesis.</text>
</comment>
<keyword evidence="13" id="KW-1185">Reference proteome</keyword>
<name>W6NIV6_CLOTY</name>
<comment type="similarity">
    <text evidence="2 10">Belongs to the short-chain dehydrogenases/reductases (SDR) family.</text>
</comment>
<comment type="caution">
    <text evidence="12">The sequence shown here is derived from an EMBL/GenBank/DDBJ whole genome shotgun (WGS) entry which is preliminary data.</text>
</comment>
<sequence length="248" mass="26368">MEGIKGKVAVVTGAAKGIGRAIALRLAKEGANIVINYRSDSESLKELVSEIESFGSKVVTARGDVSSFSDAKNIMEKAVDAFQTIDILVNNAGITRDGLMLRMKEEDFDRVIEVNLKGAFNCIRHVSPIMVKKRTGKIINISSVVGITGNAGQVNYSAAKAGIIGLTKSAARELASRKINVNAVAPGFINTSMTEILPQKTKENILNSIPLKRIGSPEDIANTVAFLASSNADYITGQVINIDGGMVM</sequence>
<dbReference type="InterPro" id="IPR050259">
    <property type="entry name" value="SDR"/>
</dbReference>
<dbReference type="AlphaFoldDB" id="W6NIV6"/>
<dbReference type="EMBL" id="CBXI010000037">
    <property type="protein sequence ID" value="CDL91967.1"/>
    <property type="molecule type" value="Genomic_DNA"/>
</dbReference>
<dbReference type="GeneID" id="29420668"/>
<dbReference type="NCBIfam" id="NF005559">
    <property type="entry name" value="PRK07231.1"/>
    <property type="match status" value="1"/>
</dbReference>
<accession>W6NIV6</accession>
<dbReference type="EC" id="1.1.1.100" evidence="3 10"/>
<dbReference type="UniPathway" id="UPA00094"/>
<dbReference type="GO" id="GO:0008202">
    <property type="term" value="P:steroid metabolic process"/>
    <property type="evidence" value="ECO:0007669"/>
    <property type="project" value="UniProtKB-KW"/>
</dbReference>
<feature type="binding site" evidence="9">
    <location>
        <position position="189"/>
    </location>
    <ligand>
        <name>NADP(+)</name>
        <dbReference type="ChEBI" id="CHEBI:58349"/>
    </ligand>
</feature>
<evidence type="ECO:0000256" key="6">
    <source>
        <dbReference type="ARBA" id="ARBA00023221"/>
    </source>
</evidence>
<dbReference type="NCBIfam" id="NF004198">
    <property type="entry name" value="PRK05653.1-3"/>
    <property type="match status" value="1"/>
</dbReference>
<dbReference type="GO" id="GO:0006633">
    <property type="term" value="P:fatty acid biosynthetic process"/>
    <property type="evidence" value="ECO:0007669"/>
    <property type="project" value="UniProtKB-UniPathway"/>
</dbReference>
<dbReference type="SUPFAM" id="SSF51735">
    <property type="entry name" value="NAD(P)-binding Rossmann-fold domains"/>
    <property type="match status" value="1"/>
</dbReference>
<feature type="active site" description="Proton acceptor" evidence="8">
    <location>
        <position position="156"/>
    </location>
</feature>
<dbReference type="NCBIfam" id="TIGR01830">
    <property type="entry name" value="3oxo_ACP_reduc"/>
    <property type="match status" value="1"/>
</dbReference>
<dbReference type="PROSITE" id="PS00061">
    <property type="entry name" value="ADH_SHORT"/>
    <property type="match status" value="1"/>
</dbReference>
<dbReference type="InterPro" id="IPR011284">
    <property type="entry name" value="3oxo_ACP_reduc"/>
</dbReference>
<dbReference type="InterPro" id="IPR036291">
    <property type="entry name" value="NAD(P)-bd_dom_sf"/>
</dbReference>
<evidence type="ECO:0000256" key="9">
    <source>
        <dbReference type="PIRSR" id="PIRSR611284-2"/>
    </source>
</evidence>
<evidence type="ECO:0000256" key="1">
    <source>
        <dbReference type="ARBA" id="ARBA00005194"/>
    </source>
</evidence>
<dbReference type="PANTHER" id="PTHR42879:SF2">
    <property type="entry name" value="3-OXOACYL-[ACYL-CARRIER-PROTEIN] REDUCTASE FABG"/>
    <property type="match status" value="1"/>
</dbReference>
<feature type="domain" description="Ketoreductase" evidence="11">
    <location>
        <begin position="7"/>
        <end position="192"/>
    </location>
</feature>
<dbReference type="GO" id="GO:0051287">
    <property type="term" value="F:NAD binding"/>
    <property type="evidence" value="ECO:0007669"/>
    <property type="project" value="UniProtKB-UniRule"/>
</dbReference>
<comment type="catalytic activity">
    <reaction evidence="7 10">
        <text>a (3R)-hydroxyacyl-[ACP] + NADP(+) = a 3-oxoacyl-[ACP] + NADPH + H(+)</text>
        <dbReference type="Rhea" id="RHEA:17397"/>
        <dbReference type="Rhea" id="RHEA-COMP:9916"/>
        <dbReference type="Rhea" id="RHEA-COMP:9945"/>
        <dbReference type="ChEBI" id="CHEBI:15378"/>
        <dbReference type="ChEBI" id="CHEBI:57783"/>
        <dbReference type="ChEBI" id="CHEBI:58349"/>
        <dbReference type="ChEBI" id="CHEBI:78776"/>
        <dbReference type="ChEBI" id="CHEBI:78827"/>
        <dbReference type="EC" id="1.1.1.100"/>
    </reaction>
</comment>
<evidence type="ECO:0000256" key="5">
    <source>
        <dbReference type="ARBA" id="ARBA00023002"/>
    </source>
</evidence>
<dbReference type="PRINTS" id="PR00080">
    <property type="entry name" value="SDRFAMILY"/>
</dbReference>
<dbReference type="SMART" id="SM00822">
    <property type="entry name" value="PKS_KR"/>
    <property type="match status" value="1"/>
</dbReference>
<dbReference type="PANTHER" id="PTHR42879">
    <property type="entry name" value="3-OXOACYL-(ACYL-CARRIER-PROTEIN) REDUCTASE"/>
    <property type="match status" value="1"/>
</dbReference>
<keyword evidence="4 9" id="KW-0521">NADP</keyword>
<dbReference type="GO" id="GO:0004316">
    <property type="term" value="F:3-oxoacyl-[acyl-carrier-protein] reductase (NADPH) activity"/>
    <property type="evidence" value="ECO:0007669"/>
    <property type="project" value="UniProtKB-UniRule"/>
</dbReference>
<feature type="binding site" evidence="9">
    <location>
        <begin position="156"/>
        <end position="160"/>
    </location>
    <ligand>
        <name>NADP(+)</name>
        <dbReference type="ChEBI" id="CHEBI:58349"/>
    </ligand>
</feature>
<reference evidence="12 13" key="1">
    <citation type="journal article" date="2015" name="Genome Announc.">
        <title>Draft Genome Sequence of Clostridium tyrobutyricum Strain DIVETGP, Isolated from Cow's Milk for Grana Padano Production.</title>
        <authorList>
            <person name="Soggiu A."/>
            <person name="Piras C."/>
            <person name="Gaiarsa S."/>
            <person name="Sassera D."/>
            <person name="Roncada P."/>
            <person name="Bendixen E."/>
            <person name="Brasca M."/>
            <person name="Bonizzi L."/>
        </authorList>
    </citation>
    <scope>NUCLEOTIDE SEQUENCE [LARGE SCALE GENOMIC DNA]</scope>
    <source>
        <strain evidence="12 13">DIVETGP</strain>
    </source>
</reference>
<keyword evidence="10" id="KW-0276">Fatty acid metabolism</keyword>
<keyword evidence="10" id="KW-0444">Lipid biosynthesis</keyword>
<organism evidence="12 13">
    <name type="scientific">Clostridium tyrobutyricum DIVETGP</name>
    <dbReference type="NCBI Taxonomy" id="1408889"/>
    <lineage>
        <taxon>Bacteria</taxon>
        <taxon>Bacillati</taxon>
        <taxon>Bacillota</taxon>
        <taxon>Clostridia</taxon>
        <taxon>Eubacteriales</taxon>
        <taxon>Clostridiaceae</taxon>
        <taxon>Clostridium</taxon>
    </lineage>
</organism>
<dbReference type="Gene3D" id="3.40.50.720">
    <property type="entry name" value="NAD(P)-binding Rossmann-like Domain"/>
    <property type="match status" value="1"/>
</dbReference>
<evidence type="ECO:0000256" key="10">
    <source>
        <dbReference type="RuleBase" id="RU366074"/>
    </source>
</evidence>
<keyword evidence="10" id="KW-0443">Lipid metabolism</keyword>
<feature type="binding site" evidence="9">
    <location>
        <position position="91"/>
    </location>
    <ligand>
        <name>NADP(+)</name>
        <dbReference type="ChEBI" id="CHEBI:58349"/>
    </ligand>
</feature>
<dbReference type="InterPro" id="IPR057326">
    <property type="entry name" value="KR_dom"/>
</dbReference>
<protein>
    <recommendedName>
        <fullName evidence="3 10">3-oxoacyl-[acyl-carrier-protein] reductase</fullName>
        <ecNumber evidence="3 10">1.1.1.100</ecNumber>
    </recommendedName>
</protein>
<evidence type="ECO:0000313" key="12">
    <source>
        <dbReference type="EMBL" id="CDL91967.1"/>
    </source>
</evidence>
<keyword evidence="6" id="KW-0753">Steroid metabolism</keyword>
<evidence type="ECO:0000313" key="13">
    <source>
        <dbReference type="Proteomes" id="UP000019482"/>
    </source>
</evidence>
<dbReference type="FunFam" id="3.40.50.720:FF:000115">
    <property type="entry name" value="3-oxoacyl-[acyl-carrier-protein] reductase FabG"/>
    <property type="match status" value="1"/>
</dbReference>
<dbReference type="NCBIfam" id="NF009466">
    <property type="entry name" value="PRK12826.1-2"/>
    <property type="match status" value="1"/>
</dbReference>
<evidence type="ECO:0000256" key="4">
    <source>
        <dbReference type="ARBA" id="ARBA00022857"/>
    </source>
</evidence>
<dbReference type="InterPro" id="IPR020904">
    <property type="entry name" value="Sc_DH/Rdtase_CS"/>
</dbReference>
<evidence type="ECO:0000259" key="11">
    <source>
        <dbReference type="SMART" id="SM00822"/>
    </source>
</evidence>
<dbReference type="PRINTS" id="PR00081">
    <property type="entry name" value="GDHRDH"/>
</dbReference>
<comment type="subunit">
    <text evidence="10">Homotetramer.</text>
</comment>